<dbReference type="InterPro" id="IPR009311">
    <property type="entry name" value="IFI6/IFI27-like"/>
</dbReference>
<dbReference type="GO" id="GO:0016020">
    <property type="term" value="C:membrane"/>
    <property type="evidence" value="ECO:0007669"/>
    <property type="project" value="UniProtKB-SubCell"/>
</dbReference>
<dbReference type="AlphaFoldDB" id="A0A4Y2CFP6"/>
<feature type="transmembrane region" description="Helical" evidence="6">
    <location>
        <begin position="67"/>
        <end position="91"/>
    </location>
</feature>
<evidence type="ECO:0000313" key="7">
    <source>
        <dbReference type="EMBL" id="GBM03241.1"/>
    </source>
</evidence>
<dbReference type="InterPro" id="IPR038213">
    <property type="entry name" value="IFI6/IFI27-like_sf"/>
</dbReference>
<evidence type="ECO:0000256" key="1">
    <source>
        <dbReference type="ARBA" id="ARBA00004141"/>
    </source>
</evidence>
<dbReference type="Proteomes" id="UP000499080">
    <property type="component" value="Unassembled WGS sequence"/>
</dbReference>
<comment type="caution">
    <text evidence="7">The sequence shown here is derived from an EMBL/GenBank/DDBJ whole genome shotgun (WGS) entry which is preliminary data.</text>
</comment>
<keyword evidence="3 6" id="KW-0812">Transmembrane</keyword>
<keyword evidence="5 6" id="KW-0472">Membrane</keyword>
<reference evidence="7 8" key="1">
    <citation type="journal article" date="2019" name="Sci. Rep.">
        <title>Orb-weaving spider Araneus ventricosus genome elucidates the spidroin gene catalogue.</title>
        <authorList>
            <person name="Kono N."/>
            <person name="Nakamura H."/>
            <person name="Ohtoshi R."/>
            <person name="Moran D.A.P."/>
            <person name="Shinohara A."/>
            <person name="Yoshida Y."/>
            <person name="Fujiwara M."/>
            <person name="Mori M."/>
            <person name="Tomita M."/>
            <person name="Arakawa K."/>
        </authorList>
    </citation>
    <scope>NUCLEOTIDE SEQUENCE [LARGE SCALE GENOMIC DNA]</scope>
</reference>
<dbReference type="Gene3D" id="6.10.110.10">
    <property type="match status" value="1"/>
</dbReference>
<evidence type="ECO:0000256" key="2">
    <source>
        <dbReference type="ARBA" id="ARBA00007262"/>
    </source>
</evidence>
<dbReference type="OrthoDB" id="6427464at2759"/>
<evidence type="ECO:0000256" key="5">
    <source>
        <dbReference type="ARBA" id="ARBA00023136"/>
    </source>
</evidence>
<accession>A0A4Y2CFP6</accession>
<feature type="transmembrane region" description="Helical" evidence="6">
    <location>
        <begin position="12"/>
        <end position="36"/>
    </location>
</feature>
<dbReference type="PANTHER" id="PTHR16932">
    <property type="entry name" value="INTERFERON ALPHA-INDUCIBLE PROTEIN 27"/>
    <property type="match status" value="1"/>
</dbReference>
<sequence>MVFDWTLIGYGVAGGIAAIILPRLILCCIGFTCCGVRKDSYAAYSHSSIGAVEAGSCFSMCQSVGAAGFPCCINFMLFVIGFAATVFLVYMESSGGFNPDSGNSTTDGNVTMAYSTHLLNTTLLT</sequence>
<dbReference type="PANTHER" id="PTHR16932:SF18">
    <property type="entry name" value="INTERFERON, ALPHA-INDUCIBLE PROTEIN 27-LIKE 2"/>
    <property type="match status" value="1"/>
</dbReference>
<comment type="similarity">
    <text evidence="2">Belongs to the IFI6/IFI27 family.</text>
</comment>
<gene>
    <name evidence="7" type="ORF">AVEN_142534_1</name>
</gene>
<name>A0A4Y2CFP6_ARAVE</name>
<dbReference type="Pfam" id="PF06140">
    <property type="entry name" value="Ifi-6-16"/>
    <property type="match status" value="1"/>
</dbReference>
<evidence type="ECO:0000256" key="4">
    <source>
        <dbReference type="ARBA" id="ARBA00022989"/>
    </source>
</evidence>
<keyword evidence="4 6" id="KW-1133">Transmembrane helix</keyword>
<proteinExistence type="inferred from homology"/>
<comment type="subcellular location">
    <subcellularLocation>
        <location evidence="1">Membrane</location>
        <topology evidence="1">Multi-pass membrane protein</topology>
    </subcellularLocation>
</comment>
<dbReference type="EMBL" id="BGPR01000189">
    <property type="protein sequence ID" value="GBM03241.1"/>
    <property type="molecule type" value="Genomic_DNA"/>
</dbReference>
<evidence type="ECO:0000313" key="8">
    <source>
        <dbReference type="Proteomes" id="UP000499080"/>
    </source>
</evidence>
<protein>
    <submittedName>
        <fullName evidence="7">Uncharacterized protein</fullName>
    </submittedName>
</protein>
<keyword evidence="8" id="KW-1185">Reference proteome</keyword>
<evidence type="ECO:0000256" key="3">
    <source>
        <dbReference type="ARBA" id="ARBA00022692"/>
    </source>
</evidence>
<evidence type="ECO:0000256" key="6">
    <source>
        <dbReference type="SAM" id="Phobius"/>
    </source>
</evidence>
<organism evidence="7 8">
    <name type="scientific">Araneus ventricosus</name>
    <name type="common">Orbweaver spider</name>
    <name type="synonym">Epeira ventricosa</name>
    <dbReference type="NCBI Taxonomy" id="182803"/>
    <lineage>
        <taxon>Eukaryota</taxon>
        <taxon>Metazoa</taxon>
        <taxon>Ecdysozoa</taxon>
        <taxon>Arthropoda</taxon>
        <taxon>Chelicerata</taxon>
        <taxon>Arachnida</taxon>
        <taxon>Araneae</taxon>
        <taxon>Araneomorphae</taxon>
        <taxon>Entelegynae</taxon>
        <taxon>Araneoidea</taxon>
        <taxon>Araneidae</taxon>
        <taxon>Araneus</taxon>
    </lineage>
</organism>